<feature type="compositionally biased region" description="Polar residues" evidence="1">
    <location>
        <begin position="43"/>
        <end position="66"/>
    </location>
</feature>
<feature type="transmembrane region" description="Helical" evidence="2">
    <location>
        <begin position="258"/>
        <end position="276"/>
    </location>
</feature>
<proteinExistence type="predicted"/>
<keyword evidence="2" id="KW-0812">Transmembrane</keyword>
<keyword evidence="2" id="KW-0472">Membrane</keyword>
<dbReference type="InterPro" id="IPR053891">
    <property type="entry name" value="Shisa_N"/>
</dbReference>
<feature type="region of interest" description="Disordered" evidence="1">
    <location>
        <begin position="297"/>
        <end position="428"/>
    </location>
</feature>
<dbReference type="EMBL" id="CAJOBF010000177">
    <property type="protein sequence ID" value="CAF3766269.1"/>
    <property type="molecule type" value="Genomic_DNA"/>
</dbReference>
<evidence type="ECO:0000256" key="2">
    <source>
        <dbReference type="SAM" id="Phobius"/>
    </source>
</evidence>
<feature type="compositionally biased region" description="Polar residues" evidence="1">
    <location>
        <begin position="353"/>
        <end position="363"/>
    </location>
</feature>
<evidence type="ECO:0000259" key="3">
    <source>
        <dbReference type="Pfam" id="PF13908"/>
    </source>
</evidence>
<dbReference type="AlphaFoldDB" id="A0A818ZEQ3"/>
<dbReference type="PROSITE" id="PS51257">
    <property type="entry name" value="PROKAR_LIPOPROTEIN"/>
    <property type="match status" value="1"/>
</dbReference>
<keyword evidence="2" id="KW-1133">Transmembrane helix</keyword>
<feature type="region of interest" description="Disordered" evidence="1">
    <location>
        <begin position="43"/>
        <end position="67"/>
    </location>
</feature>
<evidence type="ECO:0000256" key="1">
    <source>
        <dbReference type="SAM" id="MobiDB-lite"/>
    </source>
</evidence>
<feature type="transmembrane region" description="Helical" evidence="2">
    <location>
        <begin position="165"/>
        <end position="182"/>
    </location>
</feature>
<reference evidence="4" key="1">
    <citation type="submission" date="2021-02" db="EMBL/GenBank/DDBJ databases">
        <authorList>
            <person name="Nowell W R."/>
        </authorList>
    </citation>
    <scope>NUCLEOTIDE SEQUENCE</scope>
</reference>
<feature type="compositionally biased region" description="Low complexity" evidence="1">
    <location>
        <begin position="364"/>
        <end position="393"/>
    </location>
</feature>
<organism evidence="4 5">
    <name type="scientific">Rotaria magnacalcarata</name>
    <dbReference type="NCBI Taxonomy" id="392030"/>
    <lineage>
        <taxon>Eukaryota</taxon>
        <taxon>Metazoa</taxon>
        <taxon>Spiralia</taxon>
        <taxon>Gnathifera</taxon>
        <taxon>Rotifera</taxon>
        <taxon>Eurotatoria</taxon>
        <taxon>Bdelloidea</taxon>
        <taxon>Philodinida</taxon>
        <taxon>Philodinidae</taxon>
        <taxon>Rotaria</taxon>
    </lineage>
</organism>
<name>A0A818ZEQ3_9BILA</name>
<comment type="caution">
    <text evidence="4">The sequence shown here is derived from an EMBL/GenBank/DDBJ whole genome shotgun (WGS) entry which is preliminary data.</text>
</comment>
<feature type="domain" description="Shisa N-terminal" evidence="3">
    <location>
        <begin position="203"/>
        <end position="251"/>
    </location>
</feature>
<protein>
    <recommendedName>
        <fullName evidence="3">Shisa N-terminal domain-containing protein</fullName>
    </recommendedName>
</protein>
<evidence type="ECO:0000313" key="4">
    <source>
        <dbReference type="EMBL" id="CAF3766269.1"/>
    </source>
</evidence>
<accession>A0A818ZEQ3</accession>
<feature type="compositionally biased region" description="Pro residues" evidence="1">
    <location>
        <begin position="304"/>
        <end position="318"/>
    </location>
</feature>
<dbReference type="Pfam" id="PF13908">
    <property type="entry name" value="Shisa_N"/>
    <property type="match status" value="1"/>
</dbReference>
<evidence type="ECO:0000313" key="5">
    <source>
        <dbReference type="Proteomes" id="UP000663842"/>
    </source>
</evidence>
<feature type="transmembrane region" description="Helical" evidence="2">
    <location>
        <begin position="6"/>
        <end position="31"/>
    </location>
</feature>
<gene>
    <name evidence="4" type="ORF">UXM345_LOCUS2859</name>
</gene>
<dbReference type="Proteomes" id="UP000663842">
    <property type="component" value="Unassembled WGS sequence"/>
</dbReference>
<sequence length="428" mass="46898">MLGRRAIGAIIGIISGCCLFLLLIACCIVYYRRYLTRKGINEQTSTPQPHSPNQVTNCAPSDSPPSYSEAVKGLRDILFSLFLNEMRDNYLVRWVYTLAIISFLFASCTDGKGFSGGRGGGLKGGGSFGGSKGAGTFGGSSSYNRGTSYGGSNSMKKPSSFKSNAMSFGAGALGGIAAYSVMRSMSSSYRSRPDYYESGYGTGETCLNNEDLNGTRFGRFRCPLNGFPQEAKQCCGEYERQYCCIREKSSFLSGSSSFIWIIIIIVIILIIVIVFARRHQQRQKEVIMVPMDIPADEQQGQPFYNPPPPPMGYPPPPMGYQSPPMGYPPPPMGYQPPPMGYQPSTAGDPYATQPHNYDGNFNSYPPQQQMVYPPQQQMPYPQQQNMANQPQQQGYNPYLVKEGISTGSQPLETSGGLPSYDDAAYNKK</sequence>
<feature type="compositionally biased region" description="Pro residues" evidence="1">
    <location>
        <begin position="325"/>
        <end position="340"/>
    </location>
</feature>